<organism evidence="6 7">
    <name type="scientific">Aureibacter tunicatorum</name>
    <dbReference type="NCBI Taxonomy" id="866807"/>
    <lineage>
        <taxon>Bacteria</taxon>
        <taxon>Pseudomonadati</taxon>
        <taxon>Bacteroidota</taxon>
        <taxon>Cytophagia</taxon>
        <taxon>Cytophagales</taxon>
        <taxon>Persicobacteraceae</taxon>
        <taxon>Aureibacter</taxon>
    </lineage>
</organism>
<proteinExistence type="predicted"/>
<reference evidence="6" key="1">
    <citation type="submission" date="2023-07" db="EMBL/GenBank/DDBJ databases">
        <title>Genomic Encyclopedia of Type Strains, Phase IV (KMG-IV): sequencing the most valuable type-strain genomes for metagenomic binning, comparative biology and taxonomic classification.</title>
        <authorList>
            <person name="Goeker M."/>
        </authorList>
    </citation>
    <scope>NUCLEOTIDE SEQUENCE</scope>
    <source>
        <strain evidence="6">DSM 26174</strain>
    </source>
</reference>
<keyword evidence="7" id="KW-1185">Reference proteome</keyword>
<evidence type="ECO:0000313" key="6">
    <source>
        <dbReference type="EMBL" id="MDR6237924.1"/>
    </source>
</evidence>
<name>A0AAE4BPF4_9BACT</name>
<dbReference type="GO" id="GO:0004609">
    <property type="term" value="F:phosphatidylserine decarboxylase activity"/>
    <property type="evidence" value="ECO:0007669"/>
    <property type="project" value="UniProtKB-EC"/>
</dbReference>
<protein>
    <submittedName>
        <fullName evidence="6">Phosphatidylserine decarboxylase</fullName>
        <ecNumber evidence="6">4.1.1.65</ecNumber>
    </submittedName>
</protein>
<dbReference type="Proteomes" id="UP001185092">
    <property type="component" value="Unassembled WGS sequence"/>
</dbReference>
<feature type="chain" id="PRO_5042075439" evidence="5">
    <location>
        <begin position="27"/>
        <end position="428"/>
    </location>
</feature>
<dbReference type="AlphaFoldDB" id="A0AAE4BPF4"/>
<evidence type="ECO:0000256" key="4">
    <source>
        <dbReference type="ARBA" id="ARBA00023317"/>
    </source>
</evidence>
<evidence type="ECO:0000313" key="7">
    <source>
        <dbReference type="Proteomes" id="UP001185092"/>
    </source>
</evidence>
<evidence type="ECO:0000256" key="1">
    <source>
        <dbReference type="ARBA" id="ARBA00022793"/>
    </source>
</evidence>
<evidence type="ECO:0000256" key="2">
    <source>
        <dbReference type="ARBA" id="ARBA00023145"/>
    </source>
</evidence>
<keyword evidence="2" id="KW-0865">Zymogen</keyword>
<feature type="signal peptide" evidence="5">
    <location>
        <begin position="1"/>
        <end position="26"/>
    </location>
</feature>
<dbReference type="Pfam" id="PF02666">
    <property type="entry name" value="PS_Dcarbxylase"/>
    <property type="match status" value="1"/>
</dbReference>
<evidence type="ECO:0000256" key="3">
    <source>
        <dbReference type="ARBA" id="ARBA00023239"/>
    </source>
</evidence>
<evidence type="ECO:0000256" key="5">
    <source>
        <dbReference type="SAM" id="SignalP"/>
    </source>
</evidence>
<dbReference type="EC" id="4.1.1.65" evidence="6"/>
<gene>
    <name evidence="6" type="ORF">HNQ88_000900</name>
</gene>
<dbReference type="PANTHER" id="PTHR10067">
    <property type="entry name" value="PHOSPHATIDYLSERINE DECARBOXYLASE"/>
    <property type="match status" value="1"/>
</dbReference>
<accession>A0AAE4BPF4</accession>
<comment type="caution">
    <text evidence="6">The sequence shown here is derived from an EMBL/GenBank/DDBJ whole genome shotgun (WGS) entry which is preliminary data.</text>
</comment>
<dbReference type="EMBL" id="JAVDQD010000001">
    <property type="protein sequence ID" value="MDR6237924.1"/>
    <property type="molecule type" value="Genomic_DNA"/>
</dbReference>
<dbReference type="GO" id="GO:0008654">
    <property type="term" value="P:phospholipid biosynthetic process"/>
    <property type="evidence" value="ECO:0007669"/>
    <property type="project" value="InterPro"/>
</dbReference>
<dbReference type="InterPro" id="IPR003817">
    <property type="entry name" value="PS_Dcarbxylase"/>
</dbReference>
<keyword evidence="1" id="KW-0210">Decarboxylase</keyword>
<sequence length="428" mass="47831">MKKRNVTTQVICILAILIAIATPAFAKKGKKKDKSEKQYSPVVMELKALYDTDKNFRNIIDNALLSAIPTPDGWSPTPEELAKYPDDSSELFVWPEKNFEDLMDFFQAWSTFVPNPTNGMEYYELLYGLCYYNVNALKFVATEPGLSWTKKFVDARGDFMDSTASIDPTIMEQWKEALGPAWNDFIPPHDTTEGFEGYTTFNEFFTRNVKPEARPIFQPENDNILSAPADGLVNVINQNLNTESRIHTKYNEYLNVDQLLAGSEHASKFIGGTATASVLLPNDYHHYHSPAAGTIVETKAVDYVGGVYFGMDGQFFTFSNNGNIGGYQSNYGIFGVYHRGYYIIKTKHHGYIAMIPVGLDDISSINFEPKFEPGRIPSSGVQVKKGEKIGHFAYGGSTVILLFEPGVFDGIKLQQGVQFGELNPLNAE</sequence>
<keyword evidence="4" id="KW-0670">Pyruvate</keyword>
<keyword evidence="5" id="KW-0732">Signal</keyword>
<keyword evidence="3 6" id="KW-0456">Lyase</keyword>
<dbReference type="RefSeq" id="WP_309937392.1">
    <property type="nucleotide sequence ID" value="NZ_AP025305.1"/>
</dbReference>